<name>A0ABQ1ZS20_9BACL</name>
<organism evidence="1 2">
    <name type="scientific">Saccharibacillus endophyticus</name>
    <dbReference type="NCBI Taxonomy" id="2060666"/>
    <lineage>
        <taxon>Bacteria</taxon>
        <taxon>Bacillati</taxon>
        <taxon>Bacillota</taxon>
        <taxon>Bacilli</taxon>
        <taxon>Bacillales</taxon>
        <taxon>Paenibacillaceae</taxon>
        <taxon>Saccharibacillus</taxon>
    </lineage>
</organism>
<comment type="caution">
    <text evidence="1">The sequence shown here is derived from an EMBL/GenBank/DDBJ whole genome shotgun (WGS) entry which is preliminary data.</text>
</comment>
<gene>
    <name evidence="1" type="ORF">GCM10007362_21970</name>
</gene>
<dbReference type="EMBL" id="BMDD01000002">
    <property type="protein sequence ID" value="GGH77748.1"/>
    <property type="molecule type" value="Genomic_DNA"/>
</dbReference>
<evidence type="ECO:0000313" key="2">
    <source>
        <dbReference type="Proteomes" id="UP000605427"/>
    </source>
</evidence>
<evidence type="ECO:0000313" key="1">
    <source>
        <dbReference type="EMBL" id="GGH77748.1"/>
    </source>
</evidence>
<accession>A0ABQ1ZS20</accession>
<reference evidence="2" key="1">
    <citation type="journal article" date="2019" name="Int. J. Syst. Evol. Microbiol.">
        <title>The Global Catalogue of Microorganisms (GCM) 10K type strain sequencing project: providing services to taxonomists for standard genome sequencing and annotation.</title>
        <authorList>
            <consortium name="The Broad Institute Genomics Platform"/>
            <consortium name="The Broad Institute Genome Sequencing Center for Infectious Disease"/>
            <person name="Wu L."/>
            <person name="Ma J."/>
        </authorList>
    </citation>
    <scope>NUCLEOTIDE SEQUENCE [LARGE SCALE GENOMIC DNA]</scope>
    <source>
        <strain evidence="2">CCM 8702</strain>
    </source>
</reference>
<dbReference type="Proteomes" id="UP000605427">
    <property type="component" value="Unassembled WGS sequence"/>
</dbReference>
<protein>
    <submittedName>
        <fullName evidence="1">Uncharacterized protein</fullName>
    </submittedName>
</protein>
<sequence length="59" mass="6882">MLIACYIYMERPSSDRRSRFRSKRLVDAKSTGFYHLAHAACFIRTDSERSRPSGLGREK</sequence>
<proteinExistence type="predicted"/>
<keyword evidence="2" id="KW-1185">Reference proteome</keyword>